<feature type="transmembrane region" description="Helical" evidence="2">
    <location>
        <begin position="12"/>
        <end position="35"/>
    </location>
</feature>
<name>A0A174ZKZ4_9FIRM</name>
<feature type="domain" description="M23ase beta-sheet core" evidence="3">
    <location>
        <begin position="166"/>
        <end position="261"/>
    </location>
</feature>
<evidence type="ECO:0000313" key="4">
    <source>
        <dbReference type="EMBL" id="CUQ79435.1"/>
    </source>
</evidence>
<evidence type="ECO:0000313" key="9">
    <source>
        <dbReference type="Proteomes" id="UP000481964"/>
    </source>
</evidence>
<evidence type="ECO:0000259" key="3">
    <source>
        <dbReference type="Pfam" id="PF01551"/>
    </source>
</evidence>
<dbReference type="PANTHER" id="PTHR21666:SF270">
    <property type="entry name" value="MUREIN HYDROLASE ACTIVATOR ENVC"/>
    <property type="match status" value="1"/>
</dbReference>
<dbReference type="Pfam" id="PF01551">
    <property type="entry name" value="Peptidase_M23"/>
    <property type="match status" value="1"/>
</dbReference>
<dbReference type="RefSeq" id="WP_022099182.1">
    <property type="nucleotide sequence ID" value="NZ_CABIXW010000004.1"/>
</dbReference>
<protein>
    <submittedName>
        <fullName evidence="6">Peptidoglycan DD-metalloendopeptidase family protein</fullName>
    </submittedName>
    <submittedName>
        <fullName evidence="5">Stage II sporulation protein Q</fullName>
    </submittedName>
</protein>
<dbReference type="InterPro" id="IPR011055">
    <property type="entry name" value="Dup_hybrid_motif"/>
</dbReference>
<dbReference type="Proteomes" id="UP000095780">
    <property type="component" value="Unassembled WGS sequence"/>
</dbReference>
<dbReference type="GO" id="GO:0004222">
    <property type="term" value="F:metalloendopeptidase activity"/>
    <property type="evidence" value="ECO:0007669"/>
    <property type="project" value="TreeGrafter"/>
</dbReference>
<keyword evidence="2" id="KW-0812">Transmembrane</keyword>
<feature type="region of interest" description="Disordered" evidence="1">
    <location>
        <begin position="58"/>
        <end position="110"/>
    </location>
</feature>
<dbReference type="Proteomes" id="UP000481964">
    <property type="component" value="Unassembled WGS sequence"/>
</dbReference>
<dbReference type="CDD" id="cd12797">
    <property type="entry name" value="M23_peptidase"/>
    <property type="match status" value="1"/>
</dbReference>
<accession>A0A174ZKZ4</accession>
<dbReference type="SUPFAM" id="SSF51261">
    <property type="entry name" value="Duplicated hybrid motif"/>
    <property type="match status" value="1"/>
</dbReference>
<evidence type="ECO:0000256" key="1">
    <source>
        <dbReference type="SAM" id="MobiDB-lite"/>
    </source>
</evidence>
<organism evidence="5 8">
    <name type="scientific">Lachnospira eligens</name>
    <dbReference type="NCBI Taxonomy" id="39485"/>
    <lineage>
        <taxon>Bacteria</taxon>
        <taxon>Bacillati</taxon>
        <taxon>Bacillota</taxon>
        <taxon>Clostridia</taxon>
        <taxon>Lachnospirales</taxon>
        <taxon>Lachnospiraceae</taxon>
        <taxon>Lachnospira</taxon>
    </lineage>
</organism>
<dbReference type="InterPro" id="IPR016047">
    <property type="entry name" value="M23ase_b-sheet_dom"/>
</dbReference>
<evidence type="ECO:0000256" key="2">
    <source>
        <dbReference type="SAM" id="Phobius"/>
    </source>
</evidence>
<dbReference type="PANTHER" id="PTHR21666">
    <property type="entry name" value="PEPTIDASE-RELATED"/>
    <property type="match status" value="1"/>
</dbReference>
<sequence length="267" mass="28380">MANVRTRGTDKVKVVSAVITLAVIVALVFGIFSVAQNVKKSKNNNLVNLNETEGNVAIKTDDDPDIPVEEPTVGDDDIINANARASMSDDGDGTEDEVTEQTKEPETEEQAVKPMTEAEVMANAISKYTFDQGELIYWPVSGTVTLGYNMDSTVYFKTLGMYKCSPGMVVASDVGTKVCAAVSGVVVDVAENTETGLTVRVAAGNGYEMTTGMLSDVNVKIGDTVTAGQLLGTVAEPTAYYKEEGPGIYFAMTKDGIPVNPMDYLGE</sequence>
<keyword evidence="2" id="KW-1133">Transmembrane helix</keyword>
<dbReference type="EMBL" id="CZBU01000010">
    <property type="protein sequence ID" value="CUQ79435.1"/>
    <property type="molecule type" value="Genomic_DNA"/>
</dbReference>
<dbReference type="EMBL" id="WKRD01000001">
    <property type="protein sequence ID" value="MSC56195.1"/>
    <property type="molecule type" value="Genomic_DNA"/>
</dbReference>
<reference evidence="6 9" key="2">
    <citation type="journal article" date="2019" name="Nat. Med.">
        <title>A library of human gut bacterial isolates paired with longitudinal multiomics data enables mechanistic microbiome research.</title>
        <authorList>
            <person name="Poyet M."/>
            <person name="Groussin M."/>
            <person name="Gibbons S.M."/>
            <person name="Avila-Pacheco J."/>
            <person name="Jiang X."/>
            <person name="Kearney S.M."/>
            <person name="Perrotta A.R."/>
            <person name="Berdy B."/>
            <person name="Zhao S."/>
            <person name="Lieberman T.D."/>
            <person name="Swanson P.K."/>
            <person name="Smith M."/>
            <person name="Roesemann S."/>
            <person name="Alexander J.E."/>
            <person name="Rich S.A."/>
            <person name="Livny J."/>
            <person name="Vlamakis H."/>
            <person name="Clish C."/>
            <person name="Bullock K."/>
            <person name="Deik A."/>
            <person name="Scott J."/>
            <person name="Pierce K.A."/>
            <person name="Xavier R.J."/>
            <person name="Alm E.J."/>
        </authorList>
    </citation>
    <scope>NUCLEOTIDE SEQUENCE [LARGE SCALE GENOMIC DNA]</scope>
    <source>
        <strain evidence="6 9">BIOML-A1</strain>
    </source>
</reference>
<dbReference type="AlphaFoldDB" id="A0A174ZKZ4"/>
<evidence type="ECO:0000313" key="6">
    <source>
        <dbReference type="EMBL" id="MSC56195.1"/>
    </source>
</evidence>
<dbReference type="Gene3D" id="2.70.70.10">
    <property type="entry name" value="Glucose Permease (Domain IIA)"/>
    <property type="match status" value="1"/>
</dbReference>
<dbReference type="OrthoDB" id="1938544at2"/>
<evidence type="ECO:0000313" key="8">
    <source>
        <dbReference type="Proteomes" id="UP000095780"/>
    </source>
</evidence>
<dbReference type="Proteomes" id="UP000095621">
    <property type="component" value="Unassembled WGS sequence"/>
</dbReference>
<proteinExistence type="predicted"/>
<feature type="compositionally biased region" description="Acidic residues" evidence="1">
    <location>
        <begin position="89"/>
        <end position="99"/>
    </location>
</feature>
<keyword evidence="2" id="KW-0472">Membrane</keyword>
<evidence type="ECO:0000313" key="5">
    <source>
        <dbReference type="EMBL" id="CUQ84641.1"/>
    </source>
</evidence>
<dbReference type="EMBL" id="CZBV01000004">
    <property type="protein sequence ID" value="CUQ84641.1"/>
    <property type="molecule type" value="Genomic_DNA"/>
</dbReference>
<reference evidence="7 8" key="1">
    <citation type="submission" date="2015-09" db="EMBL/GenBank/DDBJ databases">
        <authorList>
            <consortium name="Pathogen Informatics"/>
        </authorList>
    </citation>
    <scope>NUCLEOTIDE SEQUENCE [LARGE SCALE GENOMIC DNA]</scope>
    <source>
        <strain evidence="4 7">2789STDY5834875</strain>
        <strain evidence="5 8">2789STDY5834878</strain>
    </source>
</reference>
<feature type="compositionally biased region" description="Acidic residues" evidence="1">
    <location>
        <begin position="62"/>
        <end position="78"/>
    </location>
</feature>
<dbReference type="InterPro" id="IPR050570">
    <property type="entry name" value="Cell_wall_metabolism_enzyme"/>
</dbReference>
<gene>
    <name evidence="5" type="primary">spoIIQ_1</name>
    <name evidence="4" type="synonym">spoIIQ_2</name>
    <name evidence="4" type="ORF">ERS852490_03103</name>
    <name evidence="5" type="ORF">ERS852492_01445</name>
    <name evidence="6" type="ORF">GKE48_01815</name>
</gene>
<evidence type="ECO:0000313" key="7">
    <source>
        <dbReference type="Proteomes" id="UP000095621"/>
    </source>
</evidence>